<keyword evidence="4" id="KW-1185">Reference proteome</keyword>
<sequence length="517" mass="59500">MWCLFRGVTFSVVVVVVVWAGFDDDGPFRKFKSKQRARYVGDRSEHRSPWTPEAHAGSLTTFSLKAAKGLIKQELLRSITAYPEPQSAEEVEALLAAMAERRGDMVLILNNRLYVHDSFLRSGNAATRRDKCRHLKIMYAALPLPNVAYVYGRFATDDACAVPEVVATKHRGYAQCGILVPTLVFADQPDDTRNRTSRYREALNYFDDTFGARSNKVIWRGQSADVPPNAPGHCTYAHESARARLQALALARDEPRRFSSHCILGKPCDFYDEVGSCGSNNNNNNKPKSRRLSHTTSMKNVARRNQTDHMKEPLPPRLLTKWKYQLNVPHSWRLNVLWMVGSVVLLWDSPFVEWYYPALQHGVTHLAITYHTAFHVVSELEKFDDRIKRLRRNSIKVYFWLLCRDCVLSYISSLVATYRDHFQLKKVLDDPAASTRFLRTHLGSWRSEMVELKFGNMITLVGIYRDESSNIIRKMITNVENYDSLMFHRSVAGDYLAPTTNWRLHDWRPDLDVHPLF</sequence>
<evidence type="ECO:0000313" key="3">
    <source>
        <dbReference type="EMBL" id="KAJ8600059.1"/>
    </source>
</evidence>
<reference evidence="3" key="1">
    <citation type="submission" date="2023-01" db="EMBL/GenBank/DDBJ databases">
        <title>Metagenome sequencing of chrysophaentin producing Chrysophaeum taylorii.</title>
        <authorList>
            <person name="Davison J."/>
            <person name="Bewley C."/>
        </authorList>
    </citation>
    <scope>NUCLEOTIDE SEQUENCE</scope>
    <source>
        <strain evidence="3">NIES-1699</strain>
    </source>
</reference>
<accession>A0AAD7XJ47</accession>
<proteinExistence type="predicted"/>
<gene>
    <name evidence="3" type="ORF">CTAYLR_001851</name>
</gene>
<evidence type="ECO:0000256" key="1">
    <source>
        <dbReference type="SAM" id="MobiDB-lite"/>
    </source>
</evidence>
<feature type="region of interest" description="Disordered" evidence="1">
    <location>
        <begin position="277"/>
        <end position="311"/>
    </location>
</feature>
<keyword evidence="2" id="KW-0732">Signal</keyword>
<name>A0AAD7XJ47_9STRA</name>
<organism evidence="3 4">
    <name type="scientific">Chrysophaeum taylorii</name>
    <dbReference type="NCBI Taxonomy" id="2483200"/>
    <lineage>
        <taxon>Eukaryota</taxon>
        <taxon>Sar</taxon>
        <taxon>Stramenopiles</taxon>
        <taxon>Ochrophyta</taxon>
        <taxon>Pelagophyceae</taxon>
        <taxon>Pelagomonadales</taxon>
        <taxon>Pelagomonadaceae</taxon>
        <taxon>Chrysophaeum</taxon>
    </lineage>
</organism>
<dbReference type="Proteomes" id="UP001230188">
    <property type="component" value="Unassembled WGS sequence"/>
</dbReference>
<dbReference type="EMBL" id="JAQMWT010000531">
    <property type="protein sequence ID" value="KAJ8600059.1"/>
    <property type="molecule type" value="Genomic_DNA"/>
</dbReference>
<comment type="caution">
    <text evidence="3">The sequence shown here is derived from an EMBL/GenBank/DDBJ whole genome shotgun (WGS) entry which is preliminary data.</text>
</comment>
<evidence type="ECO:0000256" key="2">
    <source>
        <dbReference type="SAM" id="SignalP"/>
    </source>
</evidence>
<feature type="signal peptide" evidence="2">
    <location>
        <begin position="1"/>
        <end position="20"/>
    </location>
</feature>
<dbReference type="AlphaFoldDB" id="A0AAD7XJ47"/>
<evidence type="ECO:0000313" key="4">
    <source>
        <dbReference type="Proteomes" id="UP001230188"/>
    </source>
</evidence>
<feature type="chain" id="PRO_5041949519" evidence="2">
    <location>
        <begin position="21"/>
        <end position="517"/>
    </location>
</feature>
<protein>
    <submittedName>
        <fullName evidence="3">Uncharacterized protein</fullName>
    </submittedName>
</protein>